<reference evidence="3" key="1">
    <citation type="journal article" date="2019" name="Int. J. Syst. Evol. Microbiol.">
        <title>The Global Catalogue of Microorganisms (GCM) 10K type strain sequencing project: providing services to taxonomists for standard genome sequencing and annotation.</title>
        <authorList>
            <consortium name="The Broad Institute Genomics Platform"/>
            <consortium name="The Broad Institute Genome Sequencing Center for Infectious Disease"/>
            <person name="Wu L."/>
            <person name="Ma J."/>
        </authorList>
    </citation>
    <scope>NUCLEOTIDE SEQUENCE [LARGE SCALE GENOMIC DNA]</scope>
    <source>
        <strain evidence="3">JCM 9377</strain>
    </source>
</reference>
<accession>A0ABP6Q0X3</accession>
<feature type="region of interest" description="Disordered" evidence="1">
    <location>
        <begin position="67"/>
        <end position="111"/>
    </location>
</feature>
<comment type="caution">
    <text evidence="2">The sequence shown here is derived from an EMBL/GenBank/DDBJ whole genome shotgun (WGS) entry which is preliminary data.</text>
</comment>
<evidence type="ECO:0000256" key="1">
    <source>
        <dbReference type="SAM" id="MobiDB-lite"/>
    </source>
</evidence>
<evidence type="ECO:0000313" key="2">
    <source>
        <dbReference type="EMBL" id="GAA3199412.1"/>
    </source>
</evidence>
<keyword evidence="3" id="KW-1185">Reference proteome</keyword>
<proteinExistence type="predicted"/>
<dbReference type="RefSeq" id="WP_344822985.1">
    <property type="nucleotide sequence ID" value="NZ_BAAAUV010000003.1"/>
</dbReference>
<evidence type="ECO:0000313" key="3">
    <source>
        <dbReference type="Proteomes" id="UP001501237"/>
    </source>
</evidence>
<organism evidence="2 3">
    <name type="scientific">Actinocorallia longicatena</name>
    <dbReference type="NCBI Taxonomy" id="111803"/>
    <lineage>
        <taxon>Bacteria</taxon>
        <taxon>Bacillati</taxon>
        <taxon>Actinomycetota</taxon>
        <taxon>Actinomycetes</taxon>
        <taxon>Streptosporangiales</taxon>
        <taxon>Thermomonosporaceae</taxon>
        <taxon>Actinocorallia</taxon>
    </lineage>
</organism>
<name>A0ABP6Q0X3_9ACTN</name>
<gene>
    <name evidence="2" type="ORF">GCM10010468_11630</name>
</gene>
<sequence>MPVPPVVLYRMARGPAYLLSWGRRPDRSWWAQLLWIELTGEGGWRGSRAWVDASDVSRIPGQDYRAVPRENLAEHRENRDLTDPRDPGRLSRAADRARFESRRAAPREPDF</sequence>
<dbReference type="EMBL" id="BAAAUV010000003">
    <property type="protein sequence ID" value="GAA3199412.1"/>
    <property type="molecule type" value="Genomic_DNA"/>
</dbReference>
<protein>
    <submittedName>
        <fullName evidence="2">Uncharacterized protein</fullName>
    </submittedName>
</protein>
<dbReference type="Proteomes" id="UP001501237">
    <property type="component" value="Unassembled WGS sequence"/>
</dbReference>